<gene>
    <name evidence="1" type="ORF">SAMN04488070_1013</name>
</gene>
<dbReference type="EMBL" id="FOYU01000001">
    <property type="protein sequence ID" value="SFR43863.1"/>
    <property type="molecule type" value="Genomic_DNA"/>
</dbReference>
<dbReference type="RefSeq" id="WP_092855936.1">
    <property type="nucleotide sequence ID" value="NZ_FOYU01000001.1"/>
</dbReference>
<dbReference type="Gene3D" id="2.130.10.10">
    <property type="entry name" value="YVTN repeat-like/Quinoprotein amine dehydrogenase"/>
    <property type="match status" value="1"/>
</dbReference>
<dbReference type="Proteomes" id="UP000199424">
    <property type="component" value="Unassembled WGS sequence"/>
</dbReference>
<reference evidence="2" key="1">
    <citation type="submission" date="2016-10" db="EMBL/GenBank/DDBJ databases">
        <authorList>
            <person name="Varghese N."/>
            <person name="Submissions S."/>
        </authorList>
    </citation>
    <scope>NUCLEOTIDE SEQUENCE [LARGE SCALE GENOMIC DNA]</scope>
    <source>
        <strain evidence="2">CGMCC 1.7285</strain>
    </source>
</reference>
<dbReference type="InterPro" id="IPR015943">
    <property type="entry name" value="WD40/YVTN_repeat-like_dom_sf"/>
</dbReference>
<dbReference type="AlphaFoldDB" id="A0A1I6GNR7"/>
<sequence>MIAVSLVVSATLSVTSLESKPDVHWIGVSAPTNNVVWLSGSNATIARSTDAGETWEYFNPTSESLQFRDIEALDANHAYALSIGENGDSRVYYTSNGGRNWQLRFRAGSNQFLNCIAMANNGEAWVYGDSIEGRWEMVRSTDGRNWLSASNVVDSAPLPDEGGLAASGGCVRFNNNIWAIGTANGSTARLLLKRSFGIRFKAIDTPLPAGPSAGIASVWPLSEKEVIIAGGDLYEPQTQPRLMRYQDGEFIALPEPEFEGALYSLTVRPNGDMLVSNPNGAAYLSSADMTWEQLSDANIWNSACINQRCYLVGKDGFVARISFDK</sequence>
<protein>
    <recommendedName>
        <fullName evidence="3">Photosynthesis system II assembly factor Ycf48/Hcf136-like domain-containing protein</fullName>
    </recommendedName>
</protein>
<evidence type="ECO:0000313" key="2">
    <source>
        <dbReference type="Proteomes" id="UP000199424"/>
    </source>
</evidence>
<accession>A0A1I6GNR7</accession>
<evidence type="ECO:0000313" key="1">
    <source>
        <dbReference type="EMBL" id="SFR43863.1"/>
    </source>
</evidence>
<dbReference type="PANTHER" id="PTHR47199:SF2">
    <property type="entry name" value="PHOTOSYSTEM II STABILITY_ASSEMBLY FACTOR HCF136, CHLOROPLASTIC"/>
    <property type="match status" value="1"/>
</dbReference>
<keyword evidence="2" id="KW-1185">Reference proteome</keyword>
<organism evidence="1 2">
    <name type="scientific">Pseudidiomarina maritima</name>
    <dbReference type="NCBI Taxonomy" id="519453"/>
    <lineage>
        <taxon>Bacteria</taxon>
        <taxon>Pseudomonadati</taxon>
        <taxon>Pseudomonadota</taxon>
        <taxon>Gammaproteobacteria</taxon>
        <taxon>Alteromonadales</taxon>
        <taxon>Idiomarinaceae</taxon>
        <taxon>Pseudidiomarina</taxon>
    </lineage>
</organism>
<name>A0A1I6GNR7_9GAMM</name>
<evidence type="ECO:0008006" key="3">
    <source>
        <dbReference type="Google" id="ProtNLM"/>
    </source>
</evidence>
<dbReference type="SUPFAM" id="SSF110296">
    <property type="entry name" value="Oligoxyloglucan reducing end-specific cellobiohydrolase"/>
    <property type="match status" value="1"/>
</dbReference>
<proteinExistence type="predicted"/>
<dbReference type="PANTHER" id="PTHR47199">
    <property type="entry name" value="PHOTOSYSTEM II STABILITY/ASSEMBLY FACTOR HCF136, CHLOROPLASTIC"/>
    <property type="match status" value="1"/>
</dbReference>